<dbReference type="InterPro" id="IPR009000">
    <property type="entry name" value="Transl_B-barrel_sf"/>
</dbReference>
<evidence type="ECO:0000256" key="10">
    <source>
        <dbReference type="RuleBase" id="RU000644"/>
    </source>
</evidence>
<dbReference type="SMART" id="SM00173">
    <property type="entry name" value="RAS"/>
    <property type="match status" value="1"/>
</dbReference>
<accession>A0A1G2KZG1</accession>
<evidence type="ECO:0000256" key="6">
    <source>
        <dbReference type="ARBA" id="ARBA00022741"/>
    </source>
</evidence>
<evidence type="ECO:0000313" key="13">
    <source>
        <dbReference type="EMBL" id="OHA03902.1"/>
    </source>
</evidence>
<evidence type="ECO:0000256" key="8">
    <source>
        <dbReference type="ARBA" id="ARBA00023134"/>
    </source>
</evidence>
<dbReference type="Proteomes" id="UP000177811">
    <property type="component" value="Unassembled WGS sequence"/>
</dbReference>
<evidence type="ECO:0000259" key="12">
    <source>
        <dbReference type="PROSITE" id="PS51722"/>
    </source>
</evidence>
<dbReference type="InterPro" id="IPR005225">
    <property type="entry name" value="Small_GTP-bd"/>
</dbReference>
<evidence type="ECO:0000256" key="1">
    <source>
        <dbReference type="ARBA" id="ARBA00004496"/>
    </source>
</evidence>
<keyword evidence="5 10" id="KW-0396">Initiation factor</keyword>
<dbReference type="Pfam" id="PF11987">
    <property type="entry name" value="IF-2"/>
    <property type="match status" value="1"/>
</dbReference>
<protein>
    <recommendedName>
        <fullName evidence="3 9">Translation initiation factor IF-2</fullName>
    </recommendedName>
</protein>
<dbReference type="Gene3D" id="3.40.50.300">
    <property type="entry name" value="P-loop containing nucleotide triphosphate hydrolases"/>
    <property type="match status" value="1"/>
</dbReference>
<keyword evidence="8" id="KW-0342">GTP-binding</keyword>
<reference evidence="13 14" key="1">
    <citation type="journal article" date="2016" name="Nat. Commun.">
        <title>Thousands of microbial genomes shed light on interconnected biogeochemical processes in an aquifer system.</title>
        <authorList>
            <person name="Anantharaman K."/>
            <person name="Brown C.T."/>
            <person name="Hug L.A."/>
            <person name="Sharon I."/>
            <person name="Castelle C.J."/>
            <person name="Probst A.J."/>
            <person name="Thomas B.C."/>
            <person name="Singh A."/>
            <person name="Wilkins M.J."/>
            <person name="Karaoz U."/>
            <person name="Brodie E.L."/>
            <person name="Williams K.H."/>
            <person name="Hubbard S.S."/>
            <person name="Banfield J.F."/>
        </authorList>
    </citation>
    <scope>NUCLEOTIDE SEQUENCE [LARGE SCALE GENOMIC DNA]</scope>
</reference>
<feature type="region of interest" description="Disordered" evidence="11">
    <location>
        <begin position="274"/>
        <end position="295"/>
    </location>
</feature>
<dbReference type="NCBIfam" id="TIGR00487">
    <property type="entry name" value="IF-2"/>
    <property type="match status" value="1"/>
</dbReference>
<dbReference type="Pfam" id="PF03144">
    <property type="entry name" value="GTP_EFTU_D2"/>
    <property type="match status" value="1"/>
</dbReference>
<dbReference type="GO" id="GO:0005737">
    <property type="term" value="C:cytoplasm"/>
    <property type="evidence" value="ECO:0007669"/>
    <property type="project" value="UniProtKB-SubCell"/>
</dbReference>
<evidence type="ECO:0000313" key="14">
    <source>
        <dbReference type="Proteomes" id="UP000177811"/>
    </source>
</evidence>
<comment type="function">
    <text evidence="10">One of the essential components for the initiation of protein synthesis. Protects formylmethionyl-tRNA from spontaneous hydrolysis and promotes its binding to the 30S ribosomal subunits. Also involved in the hydrolysis of GTP during the formation of the 70S ribosomal complex.</text>
</comment>
<evidence type="ECO:0000256" key="5">
    <source>
        <dbReference type="ARBA" id="ARBA00022540"/>
    </source>
</evidence>
<dbReference type="GO" id="GO:0003924">
    <property type="term" value="F:GTPase activity"/>
    <property type="evidence" value="ECO:0007669"/>
    <property type="project" value="InterPro"/>
</dbReference>
<evidence type="ECO:0000256" key="3">
    <source>
        <dbReference type="ARBA" id="ARBA00020675"/>
    </source>
</evidence>
<dbReference type="Pfam" id="PF00009">
    <property type="entry name" value="GTP_EFTU"/>
    <property type="match status" value="1"/>
</dbReference>
<dbReference type="InterPro" id="IPR000178">
    <property type="entry name" value="TF_IF2_bacterial-like"/>
</dbReference>
<dbReference type="SUPFAM" id="SSF52540">
    <property type="entry name" value="P-loop containing nucleoside triphosphate hydrolases"/>
    <property type="match status" value="1"/>
</dbReference>
<name>A0A1G2KZG1_9BACT</name>
<dbReference type="InterPro" id="IPR000795">
    <property type="entry name" value="T_Tr_GTP-bd_dom"/>
</dbReference>
<feature type="domain" description="Tr-type G" evidence="12">
    <location>
        <begin position="11"/>
        <end position="178"/>
    </location>
</feature>
<dbReference type="PANTHER" id="PTHR43381:SF4">
    <property type="entry name" value="EUKARYOTIC TRANSLATION INITIATION FACTOR 5B"/>
    <property type="match status" value="1"/>
</dbReference>
<dbReference type="Pfam" id="PF22042">
    <property type="entry name" value="EF-G_D2"/>
    <property type="match status" value="1"/>
</dbReference>
<dbReference type="GO" id="GO:0003743">
    <property type="term" value="F:translation initiation factor activity"/>
    <property type="evidence" value="ECO:0007669"/>
    <property type="project" value="UniProtKB-UniRule"/>
</dbReference>
<dbReference type="EMBL" id="MHQL01000005">
    <property type="protein sequence ID" value="OHA03902.1"/>
    <property type="molecule type" value="Genomic_DNA"/>
</dbReference>
<dbReference type="NCBIfam" id="TIGR00231">
    <property type="entry name" value="small_GTP"/>
    <property type="match status" value="1"/>
</dbReference>
<dbReference type="Gene3D" id="3.40.50.10050">
    <property type="entry name" value="Translation initiation factor IF- 2, domain 3"/>
    <property type="match status" value="1"/>
</dbReference>
<dbReference type="SUPFAM" id="SSF52156">
    <property type="entry name" value="Initiation factor IF2/eIF5b, domain 3"/>
    <property type="match status" value="1"/>
</dbReference>
<keyword evidence="7 10" id="KW-0648">Protein biosynthesis</keyword>
<keyword evidence="6" id="KW-0547">Nucleotide-binding</keyword>
<dbReference type="InterPro" id="IPR053905">
    <property type="entry name" value="EF-G-like_DII"/>
</dbReference>
<proteinExistence type="inferred from homology"/>
<dbReference type="FunFam" id="3.40.50.10050:FF:000001">
    <property type="entry name" value="Translation initiation factor IF-2"/>
    <property type="match status" value="1"/>
</dbReference>
<comment type="subcellular location">
    <subcellularLocation>
        <location evidence="1">Cytoplasm</location>
    </subcellularLocation>
</comment>
<feature type="compositionally biased region" description="Basic and acidic residues" evidence="11">
    <location>
        <begin position="274"/>
        <end position="290"/>
    </location>
</feature>
<comment type="similarity">
    <text evidence="2 10">Belongs to the TRAFAC class translation factor GTPase superfamily. Classic translation factor GTPase family. IF-2 subfamily.</text>
</comment>
<dbReference type="InterPro" id="IPR015760">
    <property type="entry name" value="TIF_IF2"/>
</dbReference>
<keyword evidence="4" id="KW-0963">Cytoplasm</keyword>
<dbReference type="SUPFAM" id="SSF50447">
    <property type="entry name" value="Translation proteins"/>
    <property type="match status" value="2"/>
</dbReference>
<comment type="caution">
    <text evidence="13">The sequence shown here is derived from an EMBL/GenBank/DDBJ whole genome shotgun (WGS) entry which is preliminary data.</text>
</comment>
<dbReference type="GO" id="GO:0005525">
    <property type="term" value="F:GTP binding"/>
    <property type="evidence" value="ECO:0007669"/>
    <property type="project" value="UniProtKB-KW"/>
</dbReference>
<evidence type="ECO:0000256" key="7">
    <source>
        <dbReference type="ARBA" id="ARBA00022917"/>
    </source>
</evidence>
<evidence type="ECO:0000256" key="4">
    <source>
        <dbReference type="ARBA" id="ARBA00022490"/>
    </source>
</evidence>
<dbReference type="InterPro" id="IPR004161">
    <property type="entry name" value="EFTu-like_2"/>
</dbReference>
<evidence type="ECO:0000256" key="11">
    <source>
        <dbReference type="SAM" id="MobiDB-lite"/>
    </source>
</evidence>
<dbReference type="AlphaFoldDB" id="A0A1G2KZG1"/>
<dbReference type="PANTHER" id="PTHR43381">
    <property type="entry name" value="TRANSLATION INITIATION FACTOR IF-2-RELATED"/>
    <property type="match status" value="1"/>
</dbReference>
<dbReference type="InterPro" id="IPR023115">
    <property type="entry name" value="TIF_IF2_dom3"/>
</dbReference>
<dbReference type="PROSITE" id="PS51722">
    <property type="entry name" value="G_TR_2"/>
    <property type="match status" value="1"/>
</dbReference>
<gene>
    <name evidence="13" type="ORF">A3C16_03750</name>
</gene>
<evidence type="ECO:0000256" key="2">
    <source>
        <dbReference type="ARBA" id="ARBA00007733"/>
    </source>
</evidence>
<organism evidence="13 14">
    <name type="scientific">Candidatus Sungbacteria bacterium RIFCSPHIGHO2_02_FULL_51_29</name>
    <dbReference type="NCBI Taxonomy" id="1802273"/>
    <lineage>
        <taxon>Bacteria</taxon>
        <taxon>Candidatus Sungiibacteriota</taxon>
    </lineage>
</organism>
<dbReference type="FunFam" id="3.40.50.300:FF:000019">
    <property type="entry name" value="Translation initiation factor IF-2"/>
    <property type="match status" value="1"/>
</dbReference>
<evidence type="ECO:0000256" key="9">
    <source>
        <dbReference type="NCBIfam" id="TIGR00487"/>
    </source>
</evidence>
<dbReference type="InterPro" id="IPR036925">
    <property type="entry name" value="TIF_IF2_dom3_sf"/>
</dbReference>
<dbReference type="Gene3D" id="2.40.30.10">
    <property type="entry name" value="Translation factors"/>
    <property type="match status" value="2"/>
</dbReference>
<dbReference type="InterPro" id="IPR027417">
    <property type="entry name" value="P-loop_NTPase"/>
</dbReference>
<dbReference type="CDD" id="cd01887">
    <property type="entry name" value="IF2_eIF5B"/>
    <property type="match status" value="1"/>
</dbReference>
<sequence length="503" mass="54508">MAKTKEQPKILRPPVVVVMGHVDHGKTKILDYIRKTKVAEGESGGITQHIGAYEIEHNGKKITFIDTPGHEAFSAMRSRGARVADIAILVVASDEGVKPQTKEAITIIKNARIPFVVALNKIDKPEADPQRVRAELAEQEVLVEGWGGAVPIVEVSAKTGDHIDDLIETILLVAEVEEIGKTDGNVPLGVVIESHMDHKRGATATLLLREGTFEKKDVLLIGGTVETMKIFENFRGEALTRATASMPIVLSGLTSVPVIGQEFRAFATKEAAAEHRESQEKLEDTKKASPEEPATDGRPLLAIILKTDVSGSREALEEIVVSLQFPEVGNTLLKNEVGDVNESDVKLAASATHSAIFAFRVATPPVIKQLAENTGVIIISKDVIYEILQAVKEHMSLLIPPEVRKTEIGRAKILAIFKSSMSSRQVVGGKVESGRLKRGGKIDVMRNKEIIGTGKITGLQQQKHEADEVMPGAEFGLMTDCPAPITAGDTLVVFVEDEIRKKL</sequence>